<dbReference type="InterPro" id="IPR002591">
    <property type="entry name" value="Phosphodiest/P_Trfase"/>
</dbReference>
<dbReference type="Pfam" id="PF01663">
    <property type="entry name" value="Phosphodiest"/>
    <property type="match status" value="2"/>
</dbReference>
<dbReference type="InterPro" id="IPR017850">
    <property type="entry name" value="Alkaline_phosphatase_core_sf"/>
</dbReference>
<gene>
    <name evidence="1" type="ORF">METZ01_LOCUS30603</name>
</gene>
<dbReference type="SUPFAM" id="SSF53649">
    <property type="entry name" value="Alkaline phosphatase-like"/>
    <property type="match status" value="1"/>
</dbReference>
<proteinExistence type="predicted"/>
<dbReference type="PROSITE" id="PS51257">
    <property type="entry name" value="PROKAR_LIPOPROTEIN"/>
    <property type="match status" value="1"/>
</dbReference>
<dbReference type="AlphaFoldDB" id="A0A381QH83"/>
<evidence type="ECO:0000313" key="1">
    <source>
        <dbReference type="EMBL" id="SUZ77749.1"/>
    </source>
</evidence>
<protein>
    <submittedName>
        <fullName evidence="1">Uncharacterized protein</fullName>
    </submittedName>
</protein>
<dbReference type="PANTHER" id="PTHR10151:SF120">
    <property type="entry name" value="BIS(5'-ADENOSYL)-TRIPHOSPHATASE"/>
    <property type="match status" value="1"/>
</dbReference>
<organism evidence="1">
    <name type="scientific">marine metagenome</name>
    <dbReference type="NCBI Taxonomy" id="408172"/>
    <lineage>
        <taxon>unclassified sequences</taxon>
        <taxon>metagenomes</taxon>
        <taxon>ecological metagenomes</taxon>
    </lineage>
</organism>
<name>A0A381QH83_9ZZZZ</name>
<dbReference type="GO" id="GO:0016787">
    <property type="term" value="F:hydrolase activity"/>
    <property type="evidence" value="ECO:0007669"/>
    <property type="project" value="UniProtKB-ARBA"/>
</dbReference>
<dbReference type="EMBL" id="UINC01001327">
    <property type="protein sequence ID" value="SUZ77749.1"/>
    <property type="molecule type" value="Genomic_DNA"/>
</dbReference>
<dbReference type="Gene3D" id="3.40.720.10">
    <property type="entry name" value="Alkaline Phosphatase, subunit A"/>
    <property type="match status" value="2"/>
</dbReference>
<accession>A0A381QH83</accession>
<reference evidence="1" key="1">
    <citation type="submission" date="2018-05" db="EMBL/GenBank/DDBJ databases">
        <authorList>
            <person name="Lanie J.A."/>
            <person name="Ng W.-L."/>
            <person name="Kazmierczak K.M."/>
            <person name="Andrzejewski T.M."/>
            <person name="Davidsen T.M."/>
            <person name="Wayne K.J."/>
            <person name="Tettelin H."/>
            <person name="Glass J.I."/>
            <person name="Rusch D."/>
            <person name="Podicherti R."/>
            <person name="Tsui H.-C.T."/>
            <person name="Winkler M.E."/>
        </authorList>
    </citation>
    <scope>NUCLEOTIDE SEQUENCE</scope>
</reference>
<dbReference type="PANTHER" id="PTHR10151">
    <property type="entry name" value="ECTONUCLEOTIDE PYROPHOSPHATASE/PHOSPHODIESTERASE"/>
    <property type="match status" value="1"/>
</dbReference>
<sequence length="643" mass="70188">MRIARTAAAAIAITTLATACGGSEPVGHQVIVLGFDGMDYALASQMISEGRLPNLQRMAESGAFSALETSIPPQSPVAWSDFITGLDAGGHGIFDFLHRDPETMVPYLSTTLTEPPGRTLRLGRWEIPLGGGEVVLMRQGLPFWEVLAEQGVPTTIVRMPANFPPSGTAGRELSGMGTPDLLGGYGTYSLFTTAPERLGGSPGGDIQRAEIRRGIFNGSLRGPPNPMLVELEELRSEFVVYIDPVRPVVKIEIGDEEIILQEGDWSDWVPVEYPLPLFQKLRGMARFYLKQVRPEFQLYATPVNLDPLDPAMPISTPDDFATELAEGGRFYTQGFPEDTDAISDGLFDEDEFLAQAAQAAEEIRSQYERLLADFDDGLLFNYFGFLDQVSHIMWGATDSDHPAYDAARDGPYANVIEELYMEADEIVGETLDRLEELGGGGTLIVMSDHGFASWRRSFSLNTWLEQNGYLTVLDRNRRDLDFLTNVDWSRTQAYALGLSGLYINLEDREANGIVPPSERGALLSEITRGLLREVDPTTAEVAITRVYSRDETYTDVGHAEIGPDLVVGFAKGVRSSDESAAGQIPAEVLTDNTGAWSGDHIMDHETVPGVLFANKQLQVPAGSLQELAAAVLAEFSIAGFPPN</sequence>